<protein>
    <submittedName>
        <fullName evidence="1">Uncharacterized protein</fullName>
    </submittedName>
</protein>
<keyword evidence="1" id="KW-0614">Plasmid</keyword>
<dbReference type="AlphaFoldDB" id="A0A1S7LN28"/>
<gene>
    <name evidence="1" type="ORF">MAGMO_p10033</name>
</gene>
<proteinExistence type="predicted"/>
<organism evidence="1">
    <name type="scientific">Magnetococcus massalia (strain MO-1)</name>
    <dbReference type="NCBI Taxonomy" id="451514"/>
    <lineage>
        <taxon>Bacteria</taxon>
        <taxon>Pseudomonadati</taxon>
        <taxon>Pseudomonadota</taxon>
        <taxon>Magnetococcia</taxon>
        <taxon>Magnetococcales</taxon>
        <taxon>Magnetococcaceae</taxon>
        <taxon>Magnetococcus</taxon>
    </lineage>
</organism>
<reference evidence="1" key="1">
    <citation type="submission" date="2015-04" db="EMBL/GenBank/DDBJ databases">
        <authorList>
            <person name="Syromyatnikov M.Y."/>
            <person name="Popov V.N."/>
        </authorList>
    </citation>
    <scope>NUCLEOTIDE SEQUENCE</scope>
    <source>
        <strain evidence="1">MO-1</strain>
        <plasmid evidence="1">MAGMO_p1</plasmid>
    </source>
</reference>
<dbReference type="EMBL" id="LO017728">
    <property type="protein sequence ID" value="CRH08332.1"/>
    <property type="molecule type" value="Genomic_DNA"/>
</dbReference>
<sequence>MLRAGCVAASNGSDTQKNHYAHRSIGHRALPSLAWNHLPATLHEISGLDPTLVVEAVSRLDGMMTQKWHRGENEGIKKGLGLLA</sequence>
<name>A0A1S7LN28_MAGMO</name>
<geneLocation type="plasmid" evidence="1">
    <name>MAGMO_p1</name>
</geneLocation>
<evidence type="ECO:0000313" key="1">
    <source>
        <dbReference type="EMBL" id="CRH08332.1"/>
    </source>
</evidence>
<accession>A0A1S7LN28</accession>